<keyword evidence="1" id="KW-0472">Membrane</keyword>
<gene>
    <name evidence="2" type="ORF">KOR34_00620</name>
</gene>
<proteinExistence type="predicted"/>
<keyword evidence="1" id="KW-1133">Transmembrane helix</keyword>
<sequence length="206" mass="22820">MDELNPDKAPPTKTAEEFAKEDIHAAKNAIAVMLLIGFAAAGSVQLLSRRLATSSRPLHAARLVGVALPLAVYQGRHELTGVHDAIRVEYLLLLLASIWTLATVIHLFRPPRRSASEIEFGLSILSPKFPSQVAGGIGDLAVAGGLSWFFYQFNSPIQGGFFFSLVTWLVFCHGWLFARESLHRSRRNAARGRARDWRQQLRKGHP</sequence>
<dbReference type="EMBL" id="SIHJ01000001">
    <property type="protein sequence ID" value="TWT35174.1"/>
    <property type="molecule type" value="Genomic_DNA"/>
</dbReference>
<feature type="transmembrane region" description="Helical" evidence="1">
    <location>
        <begin position="29"/>
        <end position="47"/>
    </location>
</feature>
<reference evidence="2 3" key="1">
    <citation type="submission" date="2019-02" db="EMBL/GenBank/DDBJ databases">
        <title>Deep-cultivation of Planctomycetes and their phenomic and genomic characterization uncovers novel biology.</title>
        <authorList>
            <person name="Wiegand S."/>
            <person name="Jogler M."/>
            <person name="Boedeker C."/>
            <person name="Pinto D."/>
            <person name="Vollmers J."/>
            <person name="Rivas-Marin E."/>
            <person name="Kohn T."/>
            <person name="Peeters S.H."/>
            <person name="Heuer A."/>
            <person name="Rast P."/>
            <person name="Oberbeckmann S."/>
            <person name="Bunk B."/>
            <person name="Jeske O."/>
            <person name="Meyerdierks A."/>
            <person name="Storesund J.E."/>
            <person name="Kallscheuer N."/>
            <person name="Luecker S."/>
            <person name="Lage O.M."/>
            <person name="Pohl T."/>
            <person name="Merkel B.J."/>
            <person name="Hornburger P."/>
            <person name="Mueller R.-W."/>
            <person name="Bruemmer F."/>
            <person name="Labrenz M."/>
            <person name="Spormann A.M."/>
            <person name="Op Den Camp H."/>
            <person name="Overmann J."/>
            <person name="Amann R."/>
            <person name="Jetten M.S.M."/>
            <person name="Mascher T."/>
            <person name="Medema M.H."/>
            <person name="Devos D.P."/>
            <person name="Kaster A.-K."/>
            <person name="Ovreas L."/>
            <person name="Rohde M."/>
            <person name="Galperin M.Y."/>
            <person name="Jogler C."/>
        </authorList>
    </citation>
    <scope>NUCLEOTIDE SEQUENCE [LARGE SCALE GENOMIC DNA]</scope>
    <source>
        <strain evidence="2 3">KOR34</strain>
    </source>
</reference>
<keyword evidence="1" id="KW-0812">Transmembrane</keyword>
<evidence type="ECO:0000313" key="3">
    <source>
        <dbReference type="Proteomes" id="UP000316714"/>
    </source>
</evidence>
<accession>A0A5C5V9B9</accession>
<evidence type="ECO:0000256" key="1">
    <source>
        <dbReference type="SAM" id="Phobius"/>
    </source>
</evidence>
<organism evidence="2 3">
    <name type="scientific">Posidoniimonas corsicana</name>
    <dbReference type="NCBI Taxonomy" id="1938618"/>
    <lineage>
        <taxon>Bacteria</taxon>
        <taxon>Pseudomonadati</taxon>
        <taxon>Planctomycetota</taxon>
        <taxon>Planctomycetia</taxon>
        <taxon>Pirellulales</taxon>
        <taxon>Lacipirellulaceae</taxon>
        <taxon>Posidoniimonas</taxon>
    </lineage>
</organism>
<dbReference type="RefSeq" id="WP_146561146.1">
    <property type="nucleotide sequence ID" value="NZ_SIHJ01000001.1"/>
</dbReference>
<evidence type="ECO:0000313" key="2">
    <source>
        <dbReference type="EMBL" id="TWT35174.1"/>
    </source>
</evidence>
<feature type="transmembrane region" description="Helical" evidence="1">
    <location>
        <begin position="88"/>
        <end position="108"/>
    </location>
</feature>
<dbReference type="AlphaFoldDB" id="A0A5C5V9B9"/>
<keyword evidence="3" id="KW-1185">Reference proteome</keyword>
<protein>
    <submittedName>
        <fullName evidence="2">Uncharacterized protein</fullName>
    </submittedName>
</protein>
<dbReference type="Proteomes" id="UP000316714">
    <property type="component" value="Unassembled WGS sequence"/>
</dbReference>
<name>A0A5C5V9B9_9BACT</name>
<comment type="caution">
    <text evidence="2">The sequence shown here is derived from an EMBL/GenBank/DDBJ whole genome shotgun (WGS) entry which is preliminary data.</text>
</comment>
<feature type="transmembrane region" description="Helical" evidence="1">
    <location>
        <begin position="157"/>
        <end position="178"/>
    </location>
</feature>